<name>A0ABP8ANE1_9ACTN</name>
<gene>
    <name evidence="2" type="ORF">GCM10022252_19470</name>
</gene>
<evidence type="ECO:0000313" key="3">
    <source>
        <dbReference type="Proteomes" id="UP001501251"/>
    </source>
</evidence>
<dbReference type="Proteomes" id="UP001501251">
    <property type="component" value="Unassembled WGS sequence"/>
</dbReference>
<keyword evidence="1" id="KW-0732">Signal</keyword>
<dbReference type="RefSeq" id="WP_344917156.1">
    <property type="nucleotide sequence ID" value="NZ_BAABAQ010000002.1"/>
</dbReference>
<reference evidence="3" key="1">
    <citation type="journal article" date="2019" name="Int. J. Syst. Evol. Microbiol.">
        <title>The Global Catalogue of Microorganisms (GCM) 10K type strain sequencing project: providing services to taxonomists for standard genome sequencing and annotation.</title>
        <authorList>
            <consortium name="The Broad Institute Genomics Platform"/>
            <consortium name="The Broad Institute Genome Sequencing Center for Infectious Disease"/>
            <person name="Wu L."/>
            <person name="Ma J."/>
        </authorList>
    </citation>
    <scope>NUCLEOTIDE SEQUENCE [LARGE SCALE GENOMIC DNA]</scope>
    <source>
        <strain evidence="3">JCM 17388</strain>
    </source>
</reference>
<proteinExistence type="predicted"/>
<evidence type="ECO:0000256" key="1">
    <source>
        <dbReference type="SAM" id="SignalP"/>
    </source>
</evidence>
<dbReference type="EMBL" id="BAABAQ010000002">
    <property type="protein sequence ID" value="GAA4186819.1"/>
    <property type="molecule type" value="Genomic_DNA"/>
</dbReference>
<evidence type="ECO:0000313" key="2">
    <source>
        <dbReference type="EMBL" id="GAA4186819.1"/>
    </source>
</evidence>
<accession>A0ABP8ANE1</accession>
<feature type="chain" id="PRO_5045077654" evidence="1">
    <location>
        <begin position="31"/>
        <end position="57"/>
    </location>
</feature>
<comment type="caution">
    <text evidence="2">The sequence shown here is derived from an EMBL/GenBank/DDBJ whole genome shotgun (WGS) entry which is preliminary data.</text>
</comment>
<keyword evidence="3" id="KW-1185">Reference proteome</keyword>
<organism evidence="2 3">
    <name type="scientific">Streptosporangium oxazolinicum</name>
    <dbReference type="NCBI Taxonomy" id="909287"/>
    <lineage>
        <taxon>Bacteria</taxon>
        <taxon>Bacillati</taxon>
        <taxon>Actinomycetota</taxon>
        <taxon>Actinomycetes</taxon>
        <taxon>Streptosporangiales</taxon>
        <taxon>Streptosporangiaceae</taxon>
        <taxon>Streptosporangium</taxon>
    </lineage>
</organism>
<sequence>MARVSPWKTVPGVVALGGAVFLLTGSAAHADPRPAHDAIELRLLVDDCPASTSAIAP</sequence>
<protein>
    <submittedName>
        <fullName evidence="2">Uncharacterized protein</fullName>
    </submittedName>
</protein>
<feature type="signal peptide" evidence="1">
    <location>
        <begin position="1"/>
        <end position="30"/>
    </location>
</feature>